<name>A0A521C436_9BACL</name>
<proteinExistence type="predicted"/>
<reference evidence="1 2" key="1">
    <citation type="submission" date="2017-05" db="EMBL/GenBank/DDBJ databases">
        <authorList>
            <person name="Varghese N."/>
            <person name="Submissions S."/>
        </authorList>
    </citation>
    <scope>NUCLEOTIDE SEQUENCE [LARGE SCALE GENOMIC DNA]</scope>
    <source>
        <strain evidence="1 2">DSM 45474</strain>
    </source>
</reference>
<gene>
    <name evidence="1" type="ORF">SAMN06264849_103111</name>
</gene>
<evidence type="ECO:0000313" key="1">
    <source>
        <dbReference type="EMBL" id="SMO54168.1"/>
    </source>
</evidence>
<dbReference type="AlphaFoldDB" id="A0A521C436"/>
<keyword evidence="2" id="KW-1185">Reference proteome</keyword>
<dbReference type="Proteomes" id="UP000315636">
    <property type="component" value="Unassembled WGS sequence"/>
</dbReference>
<evidence type="ECO:0000313" key="2">
    <source>
        <dbReference type="Proteomes" id="UP000315636"/>
    </source>
</evidence>
<sequence length="47" mass="5484">MLLPVVRVALDTQENEWTMNGHAYTQRSPQKDDRGIWVFIISSPINR</sequence>
<dbReference type="EMBL" id="FXTI01000003">
    <property type="protein sequence ID" value="SMO54168.1"/>
    <property type="molecule type" value="Genomic_DNA"/>
</dbReference>
<organism evidence="1 2">
    <name type="scientific">Melghirimyces algeriensis</name>
    <dbReference type="NCBI Taxonomy" id="910412"/>
    <lineage>
        <taxon>Bacteria</taxon>
        <taxon>Bacillati</taxon>
        <taxon>Bacillota</taxon>
        <taxon>Bacilli</taxon>
        <taxon>Bacillales</taxon>
        <taxon>Thermoactinomycetaceae</taxon>
        <taxon>Melghirimyces</taxon>
    </lineage>
</organism>
<protein>
    <submittedName>
        <fullName evidence="1">Uncharacterized protein</fullName>
    </submittedName>
</protein>
<accession>A0A521C436</accession>